<dbReference type="EMBL" id="JAGEUA010000010">
    <property type="protein sequence ID" value="KAL0963905.1"/>
    <property type="molecule type" value="Genomic_DNA"/>
</dbReference>
<dbReference type="AlphaFoldDB" id="A0ABD0W4F5"/>
<accession>A0ABD0W4F5</accession>
<comment type="caution">
    <text evidence="2">The sequence shown here is derived from an EMBL/GenBank/DDBJ whole genome shotgun (WGS) entry which is preliminary data.</text>
</comment>
<name>A0ABD0W4F5_UMBPY</name>
<evidence type="ECO:0000256" key="1">
    <source>
        <dbReference type="SAM" id="MobiDB-lite"/>
    </source>
</evidence>
<proteinExistence type="predicted"/>
<feature type="region of interest" description="Disordered" evidence="1">
    <location>
        <begin position="76"/>
        <end position="107"/>
    </location>
</feature>
<protein>
    <submittedName>
        <fullName evidence="2">Uncharacterized protein</fullName>
    </submittedName>
</protein>
<reference evidence="2 3" key="1">
    <citation type="submission" date="2024-06" db="EMBL/GenBank/DDBJ databases">
        <authorList>
            <person name="Pan Q."/>
            <person name="Wen M."/>
            <person name="Jouanno E."/>
            <person name="Zahm M."/>
            <person name="Klopp C."/>
            <person name="Cabau C."/>
            <person name="Louis A."/>
            <person name="Berthelot C."/>
            <person name="Parey E."/>
            <person name="Roest Crollius H."/>
            <person name="Montfort J."/>
            <person name="Robinson-Rechavi M."/>
            <person name="Bouchez O."/>
            <person name="Lampietro C."/>
            <person name="Lopez Roques C."/>
            <person name="Donnadieu C."/>
            <person name="Postlethwait J."/>
            <person name="Bobe J."/>
            <person name="Verreycken H."/>
            <person name="Guiguen Y."/>
        </authorList>
    </citation>
    <scope>NUCLEOTIDE SEQUENCE [LARGE SCALE GENOMIC DNA]</scope>
    <source>
        <strain evidence="2">Up_M1</strain>
        <tissue evidence="2">Testis</tissue>
    </source>
</reference>
<organism evidence="2 3">
    <name type="scientific">Umbra pygmaea</name>
    <name type="common">Eastern mudminnow</name>
    <dbReference type="NCBI Taxonomy" id="75934"/>
    <lineage>
        <taxon>Eukaryota</taxon>
        <taxon>Metazoa</taxon>
        <taxon>Chordata</taxon>
        <taxon>Craniata</taxon>
        <taxon>Vertebrata</taxon>
        <taxon>Euteleostomi</taxon>
        <taxon>Actinopterygii</taxon>
        <taxon>Neopterygii</taxon>
        <taxon>Teleostei</taxon>
        <taxon>Protacanthopterygii</taxon>
        <taxon>Esociformes</taxon>
        <taxon>Umbridae</taxon>
        <taxon>Umbra</taxon>
    </lineage>
</organism>
<feature type="compositionally biased region" description="Pro residues" evidence="1">
    <location>
        <begin position="98"/>
        <end position="107"/>
    </location>
</feature>
<dbReference type="Proteomes" id="UP001557470">
    <property type="component" value="Unassembled WGS sequence"/>
</dbReference>
<evidence type="ECO:0000313" key="3">
    <source>
        <dbReference type="Proteomes" id="UP001557470"/>
    </source>
</evidence>
<gene>
    <name evidence="2" type="ORF">UPYG_G00315200</name>
</gene>
<keyword evidence="3" id="KW-1185">Reference proteome</keyword>
<sequence>MDKNWKIISAYLSVYCKNGSAMTESGSALDLPPEAPPSLDLPQGFLQAPDLPQVVLNFRLRAQSLLGVVPSAPLMAMGRNRGRAPSGPERFPWQQDRPPVPASPDRQ</sequence>
<evidence type="ECO:0000313" key="2">
    <source>
        <dbReference type="EMBL" id="KAL0963905.1"/>
    </source>
</evidence>